<keyword evidence="2" id="KW-0813">Transport</keyword>
<evidence type="ECO:0000256" key="8">
    <source>
        <dbReference type="ARBA" id="ARBA00023214"/>
    </source>
</evidence>
<keyword evidence="10" id="KW-0129">CBS domain</keyword>
<keyword evidence="7" id="KW-0869">Chloride channel</keyword>
<dbReference type="SUPFAM" id="SSF54631">
    <property type="entry name" value="CBS-domain pair"/>
    <property type="match status" value="1"/>
</dbReference>
<feature type="transmembrane region" description="Helical" evidence="11">
    <location>
        <begin position="169"/>
        <end position="193"/>
    </location>
</feature>
<evidence type="ECO:0000313" key="13">
    <source>
        <dbReference type="EMBL" id="NYY87310.1"/>
    </source>
</evidence>
<feature type="transmembrane region" description="Helical" evidence="11">
    <location>
        <begin position="243"/>
        <end position="264"/>
    </location>
</feature>
<protein>
    <submittedName>
        <fullName evidence="13">Chloride channel protein</fullName>
    </submittedName>
</protein>
<keyword evidence="6 11" id="KW-0472">Membrane</keyword>
<evidence type="ECO:0000256" key="5">
    <source>
        <dbReference type="ARBA" id="ARBA00023065"/>
    </source>
</evidence>
<feature type="transmembrane region" description="Helical" evidence="11">
    <location>
        <begin position="73"/>
        <end position="92"/>
    </location>
</feature>
<dbReference type="GO" id="GO:0034707">
    <property type="term" value="C:chloride channel complex"/>
    <property type="evidence" value="ECO:0007669"/>
    <property type="project" value="UniProtKB-KW"/>
</dbReference>
<feature type="transmembrane region" description="Helical" evidence="11">
    <location>
        <begin position="339"/>
        <end position="356"/>
    </location>
</feature>
<evidence type="ECO:0000256" key="7">
    <source>
        <dbReference type="ARBA" id="ARBA00023173"/>
    </source>
</evidence>
<keyword evidence="3 11" id="KW-0812">Transmembrane</keyword>
<dbReference type="EMBL" id="CP088280">
    <property type="protein sequence ID" value="UGX96541.1"/>
    <property type="molecule type" value="Genomic_DNA"/>
</dbReference>
<evidence type="ECO:0000313" key="14">
    <source>
        <dbReference type="EMBL" id="UGX96541.1"/>
    </source>
</evidence>
<dbReference type="GO" id="GO:0005254">
    <property type="term" value="F:chloride channel activity"/>
    <property type="evidence" value="ECO:0007669"/>
    <property type="project" value="UniProtKB-KW"/>
</dbReference>
<dbReference type="PANTHER" id="PTHR43427:SF6">
    <property type="entry name" value="CHLORIDE CHANNEL PROTEIN CLC-E"/>
    <property type="match status" value="1"/>
</dbReference>
<evidence type="ECO:0000256" key="3">
    <source>
        <dbReference type="ARBA" id="ARBA00022692"/>
    </source>
</evidence>
<keyword evidence="5" id="KW-0406">Ion transport</keyword>
<evidence type="ECO:0000256" key="6">
    <source>
        <dbReference type="ARBA" id="ARBA00023136"/>
    </source>
</evidence>
<dbReference type="PRINTS" id="PR00762">
    <property type="entry name" value="CLCHANNEL"/>
</dbReference>
<evidence type="ECO:0000256" key="11">
    <source>
        <dbReference type="SAM" id="Phobius"/>
    </source>
</evidence>
<keyword evidence="9" id="KW-0407">Ion channel</keyword>
<dbReference type="InterPro" id="IPR046342">
    <property type="entry name" value="CBS_dom_sf"/>
</dbReference>
<dbReference type="AlphaFoldDB" id="A0A7Z0Q3W7"/>
<evidence type="ECO:0000256" key="4">
    <source>
        <dbReference type="ARBA" id="ARBA00022989"/>
    </source>
</evidence>
<dbReference type="CDD" id="cd00400">
    <property type="entry name" value="Voltage_gated_ClC"/>
    <property type="match status" value="1"/>
</dbReference>
<dbReference type="CDD" id="cd02205">
    <property type="entry name" value="CBS_pair_SF"/>
    <property type="match status" value="1"/>
</dbReference>
<dbReference type="PROSITE" id="PS51371">
    <property type="entry name" value="CBS"/>
    <property type="match status" value="2"/>
</dbReference>
<dbReference type="InterPro" id="IPR014743">
    <property type="entry name" value="Cl-channel_core"/>
</dbReference>
<feature type="transmembrane region" description="Helical" evidence="11">
    <location>
        <begin position="205"/>
        <end position="231"/>
    </location>
</feature>
<feature type="transmembrane region" description="Helical" evidence="11">
    <location>
        <begin position="398"/>
        <end position="419"/>
    </location>
</feature>
<reference evidence="14 15" key="3">
    <citation type="journal article" date="2022" name="Int. J. Syst. Evol. Microbiol.">
        <title>Strains of Bradyrhizobium barranii sp. nov. associated with legumes native to Canada are symbionts of soybeans and belong to different subspecies (subsp. barranii subsp. nov. and subsp. apii subsp. nov.) and symbiovars (sv. glycinearum and sv. septentrionale).</title>
        <authorList>
            <person name="Bromfield E.S.P."/>
            <person name="Cloutier S."/>
            <person name="Wasai-Hara S."/>
            <person name="Minamisawa K."/>
        </authorList>
    </citation>
    <scope>NUCLEOTIDE SEQUENCE [LARGE SCALE GENOMIC DNA]</scope>
    <source>
        <strain evidence="14 15">323S2</strain>
    </source>
</reference>
<evidence type="ECO:0000256" key="10">
    <source>
        <dbReference type="PROSITE-ProRule" id="PRU00703"/>
    </source>
</evidence>
<comment type="subcellular location">
    <subcellularLocation>
        <location evidence="1">Membrane</location>
        <topology evidence="1">Multi-pass membrane protein</topology>
    </subcellularLocation>
</comment>
<name>A0A7Z0Q3W7_9BRAD</name>
<evidence type="ECO:0000256" key="2">
    <source>
        <dbReference type="ARBA" id="ARBA00022448"/>
    </source>
</evidence>
<evidence type="ECO:0000259" key="12">
    <source>
        <dbReference type="PROSITE" id="PS51371"/>
    </source>
</evidence>
<dbReference type="InterPro" id="IPR001807">
    <property type="entry name" value="ClC"/>
</dbReference>
<gene>
    <name evidence="14" type="ORF">G6321_00015910</name>
    <name evidence="13" type="ORF">G6321_02360</name>
</gene>
<dbReference type="SMART" id="SM00116">
    <property type="entry name" value="CBS"/>
    <property type="match status" value="2"/>
</dbReference>
<dbReference type="EMBL" id="JACBFH010000001">
    <property type="protein sequence ID" value="NYY87310.1"/>
    <property type="molecule type" value="Genomic_DNA"/>
</dbReference>
<dbReference type="RefSeq" id="WP_166342839.1">
    <property type="nucleotide sequence ID" value="NZ_CP088280.1"/>
</dbReference>
<feature type="transmembrane region" description="Helical" evidence="11">
    <location>
        <begin position="276"/>
        <end position="294"/>
    </location>
</feature>
<feature type="transmembrane region" description="Helical" evidence="11">
    <location>
        <begin position="21"/>
        <end position="44"/>
    </location>
</feature>
<evidence type="ECO:0000313" key="15">
    <source>
        <dbReference type="Proteomes" id="UP000564836"/>
    </source>
</evidence>
<keyword evidence="8" id="KW-0868">Chloride</keyword>
<organism evidence="13">
    <name type="scientific">Bradyrhizobium barranii subsp. barranii</name>
    <dbReference type="NCBI Taxonomy" id="2823807"/>
    <lineage>
        <taxon>Bacteria</taxon>
        <taxon>Pseudomonadati</taxon>
        <taxon>Pseudomonadota</taxon>
        <taxon>Alphaproteobacteria</taxon>
        <taxon>Hyphomicrobiales</taxon>
        <taxon>Nitrobacteraceae</taxon>
        <taxon>Bradyrhizobium</taxon>
        <taxon>Bradyrhizobium barranii</taxon>
    </lineage>
</organism>
<dbReference type="SUPFAM" id="SSF81340">
    <property type="entry name" value="Clc chloride channel"/>
    <property type="match status" value="1"/>
</dbReference>
<dbReference type="Gene3D" id="1.10.3080.10">
    <property type="entry name" value="Clc chloride channel"/>
    <property type="match status" value="1"/>
</dbReference>
<dbReference type="InterPro" id="IPR000644">
    <property type="entry name" value="CBS_dom"/>
</dbReference>
<dbReference type="Pfam" id="PF00654">
    <property type="entry name" value="Voltage_CLC"/>
    <property type="match status" value="1"/>
</dbReference>
<reference evidence="13" key="2">
    <citation type="submission" date="2020-06" db="EMBL/GenBank/DDBJ databases">
        <title>Whole Genome Sequence of Bradyrhizobium sp. Strain 323S2.</title>
        <authorList>
            <person name="Bromfield E.S.P."/>
        </authorList>
    </citation>
    <scope>NUCLEOTIDE SEQUENCE [LARGE SCALE GENOMIC DNA]</scope>
    <source>
        <strain evidence="13">323S2</strain>
    </source>
</reference>
<proteinExistence type="predicted"/>
<feature type="domain" description="CBS" evidence="12">
    <location>
        <begin position="520"/>
        <end position="577"/>
    </location>
</feature>
<accession>A0A7Z0Q3W7</accession>
<dbReference type="Proteomes" id="UP000564836">
    <property type="component" value="Chromosome"/>
</dbReference>
<feature type="transmembrane region" description="Helical" evidence="11">
    <location>
        <begin position="314"/>
        <end position="333"/>
    </location>
</feature>
<reference evidence="14 15" key="1">
    <citation type="journal article" date="2017" name="Syst. Appl. Microbiol.">
        <title>Soybeans inoculated with root zone soils of Canadian native legumes harbour diverse and novel Bradyrhizobium spp. that possess agricultural potential.</title>
        <authorList>
            <person name="Bromfield E.S.P."/>
            <person name="Cloutier S."/>
            <person name="Tambong J.T."/>
            <person name="Tran Thi T.V."/>
        </authorList>
    </citation>
    <scope>NUCLEOTIDE SEQUENCE [LARGE SCALE GENOMIC DNA]</scope>
    <source>
        <strain evidence="14 15">323S2</strain>
    </source>
</reference>
<keyword evidence="4 11" id="KW-1133">Transmembrane helix</keyword>
<dbReference type="Pfam" id="PF00571">
    <property type="entry name" value="CBS"/>
    <property type="match status" value="2"/>
</dbReference>
<dbReference type="Gene3D" id="3.10.580.10">
    <property type="entry name" value="CBS-domain"/>
    <property type="match status" value="2"/>
</dbReference>
<feature type="transmembrane region" description="Helical" evidence="11">
    <location>
        <begin position="368"/>
        <end position="392"/>
    </location>
</feature>
<feature type="domain" description="CBS" evidence="12">
    <location>
        <begin position="453"/>
        <end position="514"/>
    </location>
</feature>
<sequence length="604" mass="63457">MPRPIPANSLPRLGDFTTDRRVLMLVAMAVFVGAGGSGTAWLLLRAIALVTNAVWLHTLSTQTLSIANLKPDAWMVAAPAIGGLVIGLMARFGSEKIRGHGIPEAIEAILIGGSRLQPKVAVLKPLSSAISIGTGGPFGAEGPIIMTGGAVGSLFAQCFHLSAAERKALLVAGAAAGMTAIFGTPIAAVMLAVELLLFELKPRSLIPVIAACVVSSSLRPWLIGSGALFPFAGQLDLPWWGPLACVGVGVVAGLQSGLLTTLLYKAEDFFSHLPIHWMWWPAIGGLFVGAGGSIEPRALGVGYDIIGDLLNDNIVVSAAVLILLVKSATWIVALASGTSGGVLAPLLIFGGCVGWLEGQLLPGSHGAWALVGMAAMMGGTMRSPLTGILFAVELTGDFPLLGSLLIATSASYALTVLLLKRSILTEKIARRGQHVVREYGIDPFELLRVNEVMVTDVDTLPATMTVGEAVTFFSGNGRRHKSYPLIDADGQVSGLVGRSDVLRWRAESADGRDTLFDCASDRSLTLGYPDEPVSHLADRMVLADVGRAPIVERASGHLVGLVARKDLLRIRATARSVEKQRSAFFGLGRRSPSEQVTTLDDARL</sequence>
<evidence type="ECO:0000256" key="9">
    <source>
        <dbReference type="ARBA" id="ARBA00023303"/>
    </source>
</evidence>
<dbReference type="PANTHER" id="PTHR43427">
    <property type="entry name" value="CHLORIDE CHANNEL PROTEIN CLC-E"/>
    <property type="match status" value="1"/>
</dbReference>
<evidence type="ECO:0000256" key="1">
    <source>
        <dbReference type="ARBA" id="ARBA00004141"/>
    </source>
</evidence>
<dbReference type="InterPro" id="IPR050368">
    <property type="entry name" value="ClC-type_chloride_channel"/>
</dbReference>